<dbReference type="SUPFAM" id="SSF56784">
    <property type="entry name" value="HAD-like"/>
    <property type="match status" value="1"/>
</dbReference>
<dbReference type="Proteomes" id="UP000053577">
    <property type="component" value="Unassembled WGS sequence"/>
</dbReference>
<dbReference type="InterPro" id="IPR036412">
    <property type="entry name" value="HAD-like_sf"/>
</dbReference>
<dbReference type="GO" id="GO:0005829">
    <property type="term" value="C:cytosol"/>
    <property type="evidence" value="ECO:0007669"/>
    <property type="project" value="TreeGrafter"/>
</dbReference>
<sequence>MPDFQLAVIDVDGTLINKQGRISEADKKAISQAREKGITVALSTGRVVPACTYLLKELGLDGFHIFCDGALVYNPDTAQTCYSQPLSCEPLLSAIDFVREQSIYLELYTILDYYVEYENWSAQMHREFFHISPTVTDFKKIALRQDVQKIELMVHNTAERSGAELFMSRFEDDFHFSIARAPAYPEVEFVNVLSPGVSKGQALEKMAAQMGISLRNVIAFGDGSNDLPLFRAAGFGVAMGNARAELKEIADYVTLDVEESGLAAAFSKFLI</sequence>
<dbReference type="RefSeq" id="WP_058292586.1">
    <property type="nucleotide sequence ID" value="NZ_JGYD01000025.1"/>
</dbReference>
<dbReference type="SFLD" id="SFLDG01140">
    <property type="entry name" value="C2.B:_Phosphomannomutase_and_P"/>
    <property type="match status" value="1"/>
</dbReference>
<dbReference type="Gene3D" id="3.30.1240.10">
    <property type="match status" value="1"/>
</dbReference>
<dbReference type="EMBL" id="JGYD01000025">
    <property type="protein sequence ID" value="KSV17109.1"/>
    <property type="molecule type" value="Genomic_DNA"/>
</dbReference>
<dbReference type="Pfam" id="PF08282">
    <property type="entry name" value="Hydrolase_3"/>
    <property type="match status" value="1"/>
</dbReference>
<evidence type="ECO:0000313" key="2">
    <source>
        <dbReference type="Proteomes" id="UP000053577"/>
    </source>
</evidence>
<dbReference type="Gene3D" id="3.40.50.1000">
    <property type="entry name" value="HAD superfamily/HAD-like"/>
    <property type="match status" value="1"/>
</dbReference>
<reference evidence="1 2" key="1">
    <citation type="journal article" date="2015" name="Sci. Rep.">
        <title>A comparative genomics and reductive dehalogenase gene transcription study of two chloroethene-respiring bacteria, Dehalococcoides mccartyi strains MB and 11a.</title>
        <authorList>
            <person name="Low A."/>
            <person name="Shen Z."/>
            <person name="Cheng D."/>
            <person name="Rogers M.J."/>
            <person name="Lee P.K."/>
            <person name="He J."/>
        </authorList>
    </citation>
    <scope>NUCLEOTIDE SEQUENCE [LARGE SCALE GENOMIC DNA]</scope>
    <source>
        <strain evidence="1 2">MB</strain>
    </source>
</reference>
<dbReference type="NCBIfam" id="TIGR01484">
    <property type="entry name" value="HAD-SF-IIB"/>
    <property type="match status" value="1"/>
</dbReference>
<dbReference type="InterPro" id="IPR000150">
    <property type="entry name" value="Cof"/>
</dbReference>
<dbReference type="InterPro" id="IPR023214">
    <property type="entry name" value="HAD_sf"/>
</dbReference>
<dbReference type="GO" id="GO:0000287">
    <property type="term" value="F:magnesium ion binding"/>
    <property type="evidence" value="ECO:0007669"/>
    <property type="project" value="TreeGrafter"/>
</dbReference>
<dbReference type="NCBIfam" id="TIGR00099">
    <property type="entry name" value="Cof-subfamily"/>
    <property type="match status" value="1"/>
</dbReference>
<dbReference type="PANTHER" id="PTHR10000:SF8">
    <property type="entry name" value="HAD SUPERFAMILY HYDROLASE-LIKE, TYPE 3"/>
    <property type="match status" value="1"/>
</dbReference>
<name>A0A0V8M002_9CHLR</name>
<dbReference type="PROSITE" id="PS01229">
    <property type="entry name" value="COF_2"/>
    <property type="match status" value="1"/>
</dbReference>
<gene>
    <name evidence="1" type="ORF">DA01_06680</name>
</gene>
<dbReference type="OrthoDB" id="9790031at2"/>
<proteinExistence type="predicted"/>
<dbReference type="PANTHER" id="PTHR10000">
    <property type="entry name" value="PHOSPHOSERINE PHOSPHATASE"/>
    <property type="match status" value="1"/>
</dbReference>
<keyword evidence="1" id="KW-0378">Hydrolase</keyword>
<dbReference type="PATRIC" id="fig|61435.5.peg.1314"/>
<accession>A0A0V8M002</accession>
<organism evidence="1 2">
    <name type="scientific">Dehalococcoides mccartyi</name>
    <dbReference type="NCBI Taxonomy" id="61435"/>
    <lineage>
        <taxon>Bacteria</taxon>
        <taxon>Bacillati</taxon>
        <taxon>Chloroflexota</taxon>
        <taxon>Dehalococcoidia</taxon>
        <taxon>Dehalococcoidales</taxon>
        <taxon>Dehalococcoidaceae</taxon>
        <taxon>Dehalococcoides</taxon>
    </lineage>
</organism>
<comment type="caution">
    <text evidence="1">The sequence shown here is derived from an EMBL/GenBank/DDBJ whole genome shotgun (WGS) entry which is preliminary data.</text>
</comment>
<protein>
    <submittedName>
        <fullName evidence="1">HAD family hydrolase</fullName>
    </submittedName>
</protein>
<dbReference type="SFLD" id="SFLDS00003">
    <property type="entry name" value="Haloacid_Dehalogenase"/>
    <property type="match status" value="1"/>
</dbReference>
<dbReference type="CDD" id="cd07516">
    <property type="entry name" value="HAD_Pase"/>
    <property type="match status" value="1"/>
</dbReference>
<evidence type="ECO:0000313" key="1">
    <source>
        <dbReference type="EMBL" id="KSV17109.1"/>
    </source>
</evidence>
<dbReference type="GO" id="GO:0016791">
    <property type="term" value="F:phosphatase activity"/>
    <property type="evidence" value="ECO:0007669"/>
    <property type="project" value="UniProtKB-ARBA"/>
</dbReference>
<dbReference type="InterPro" id="IPR006379">
    <property type="entry name" value="HAD-SF_hydro_IIB"/>
</dbReference>
<dbReference type="AlphaFoldDB" id="A0A0V8M002"/>